<proteinExistence type="predicted"/>
<evidence type="ECO:0000256" key="1">
    <source>
        <dbReference type="ARBA" id="ARBA00022448"/>
    </source>
</evidence>
<dbReference type="PANTHER" id="PTHR45694:SF18">
    <property type="entry name" value="GLUTAREDOXIN-1-RELATED"/>
    <property type="match status" value="1"/>
</dbReference>
<sequence>MLTSHIQSSTNRLTSKSRHSSTSTTKAPPSYKEPRLLPPQTQPQHQLPTISFLRKFFSTTTVNPATMATAKEKAQKIINENAVAVFSKSYCPYCKATKTLLTERGAKYYAIELDQVDDGADIQAALKEINGQTSVPNIYIKQKHIGGNDSLQAIKNDLNNLLTDAGAFSAFDESFDREGRPFRIEMENE</sequence>
<dbReference type="NCBIfam" id="TIGR02180">
    <property type="entry name" value="GRX_euk"/>
    <property type="match status" value="1"/>
</dbReference>
<evidence type="ECO:0000256" key="2">
    <source>
        <dbReference type="ARBA" id="ARBA00022982"/>
    </source>
</evidence>
<dbReference type="PROSITE" id="PS51354">
    <property type="entry name" value="GLUTAREDOXIN_2"/>
    <property type="match status" value="1"/>
</dbReference>
<keyword evidence="4" id="KW-0676">Redox-active center</keyword>
<accession>A0ABR4CX06</accession>
<feature type="region of interest" description="Disordered" evidence="5">
    <location>
        <begin position="1"/>
        <end position="44"/>
    </location>
</feature>
<dbReference type="InterPro" id="IPR002109">
    <property type="entry name" value="Glutaredoxin"/>
</dbReference>
<evidence type="ECO:0000313" key="8">
    <source>
        <dbReference type="Proteomes" id="UP001595075"/>
    </source>
</evidence>
<dbReference type="InterPro" id="IPR014025">
    <property type="entry name" value="Glutaredoxin_subgr"/>
</dbReference>
<dbReference type="EMBL" id="JAZHXI010000002">
    <property type="protein sequence ID" value="KAL2074117.1"/>
    <property type="molecule type" value="Genomic_DNA"/>
</dbReference>
<dbReference type="CDD" id="cd03419">
    <property type="entry name" value="GRX_GRXh_1_2_like"/>
    <property type="match status" value="1"/>
</dbReference>
<organism evidence="7 8">
    <name type="scientific">Oculimacula yallundae</name>
    <dbReference type="NCBI Taxonomy" id="86028"/>
    <lineage>
        <taxon>Eukaryota</taxon>
        <taxon>Fungi</taxon>
        <taxon>Dikarya</taxon>
        <taxon>Ascomycota</taxon>
        <taxon>Pezizomycotina</taxon>
        <taxon>Leotiomycetes</taxon>
        <taxon>Helotiales</taxon>
        <taxon>Ploettnerulaceae</taxon>
        <taxon>Oculimacula</taxon>
    </lineage>
</organism>
<dbReference type="SUPFAM" id="SSF52833">
    <property type="entry name" value="Thioredoxin-like"/>
    <property type="match status" value="1"/>
</dbReference>
<comment type="caution">
    <text evidence="7">The sequence shown here is derived from an EMBL/GenBank/DDBJ whole genome shotgun (WGS) entry which is preliminary data.</text>
</comment>
<keyword evidence="1" id="KW-0813">Transport</keyword>
<dbReference type="InterPro" id="IPR011767">
    <property type="entry name" value="GLR_AS"/>
</dbReference>
<name>A0ABR4CX06_9HELO</name>
<keyword evidence="8" id="KW-1185">Reference proteome</keyword>
<protein>
    <recommendedName>
        <fullName evidence="6">Glutaredoxin domain-containing protein</fullName>
    </recommendedName>
</protein>
<evidence type="ECO:0000256" key="3">
    <source>
        <dbReference type="ARBA" id="ARBA00023157"/>
    </source>
</evidence>
<evidence type="ECO:0000256" key="5">
    <source>
        <dbReference type="SAM" id="MobiDB-lite"/>
    </source>
</evidence>
<feature type="domain" description="Glutaredoxin" evidence="6">
    <location>
        <begin position="83"/>
        <end position="145"/>
    </location>
</feature>
<dbReference type="PROSITE" id="PS00195">
    <property type="entry name" value="GLUTAREDOXIN_1"/>
    <property type="match status" value="1"/>
</dbReference>
<dbReference type="InterPro" id="IPR036249">
    <property type="entry name" value="Thioredoxin-like_sf"/>
</dbReference>
<keyword evidence="2" id="KW-0249">Electron transport</keyword>
<reference evidence="7 8" key="1">
    <citation type="journal article" date="2024" name="Commun. Biol.">
        <title>Comparative genomic analysis of thermophilic fungi reveals convergent evolutionary adaptations and gene losses.</title>
        <authorList>
            <person name="Steindorff A.S."/>
            <person name="Aguilar-Pontes M.V."/>
            <person name="Robinson A.J."/>
            <person name="Andreopoulos B."/>
            <person name="LaButti K."/>
            <person name="Kuo A."/>
            <person name="Mondo S."/>
            <person name="Riley R."/>
            <person name="Otillar R."/>
            <person name="Haridas S."/>
            <person name="Lipzen A."/>
            <person name="Grimwood J."/>
            <person name="Schmutz J."/>
            <person name="Clum A."/>
            <person name="Reid I.D."/>
            <person name="Moisan M.C."/>
            <person name="Butler G."/>
            <person name="Nguyen T.T.M."/>
            <person name="Dewar K."/>
            <person name="Conant G."/>
            <person name="Drula E."/>
            <person name="Henrissat B."/>
            <person name="Hansel C."/>
            <person name="Singer S."/>
            <person name="Hutchinson M.I."/>
            <person name="de Vries R.P."/>
            <person name="Natvig D.O."/>
            <person name="Powell A.J."/>
            <person name="Tsang A."/>
            <person name="Grigoriev I.V."/>
        </authorList>
    </citation>
    <scope>NUCLEOTIDE SEQUENCE [LARGE SCALE GENOMIC DNA]</scope>
    <source>
        <strain evidence="7 8">CBS 494.80</strain>
    </source>
</reference>
<evidence type="ECO:0000256" key="4">
    <source>
        <dbReference type="ARBA" id="ARBA00023284"/>
    </source>
</evidence>
<evidence type="ECO:0000313" key="7">
    <source>
        <dbReference type="EMBL" id="KAL2074117.1"/>
    </source>
</evidence>
<keyword evidence="3" id="KW-1015">Disulfide bond</keyword>
<dbReference type="InterPro" id="IPR011899">
    <property type="entry name" value="Glutaredoxin_euk/vir"/>
</dbReference>
<dbReference type="Gene3D" id="3.40.30.10">
    <property type="entry name" value="Glutaredoxin"/>
    <property type="match status" value="1"/>
</dbReference>
<dbReference type="PRINTS" id="PR00160">
    <property type="entry name" value="GLUTAREDOXIN"/>
</dbReference>
<dbReference type="Pfam" id="PF00462">
    <property type="entry name" value="Glutaredoxin"/>
    <property type="match status" value="1"/>
</dbReference>
<gene>
    <name evidence="7" type="ORF">VTL71DRAFT_7895</name>
</gene>
<dbReference type="PANTHER" id="PTHR45694">
    <property type="entry name" value="GLUTAREDOXIN 2"/>
    <property type="match status" value="1"/>
</dbReference>
<dbReference type="Proteomes" id="UP001595075">
    <property type="component" value="Unassembled WGS sequence"/>
</dbReference>
<evidence type="ECO:0000259" key="6">
    <source>
        <dbReference type="Pfam" id="PF00462"/>
    </source>
</evidence>
<feature type="compositionally biased region" description="Polar residues" evidence="5">
    <location>
        <begin position="1"/>
        <end position="13"/>
    </location>
</feature>